<protein>
    <recommendedName>
        <fullName evidence="1">undecaprenyl-diphosphate phosphatase</fullName>
        <ecNumber evidence="1">3.6.1.27</ecNumber>
    </recommendedName>
    <alternativeName>
        <fullName evidence="2">Undecaprenyl pyrophosphate phosphatase</fullName>
    </alternativeName>
</protein>
<dbReference type="SMART" id="SM00014">
    <property type="entry name" value="acidPPc"/>
    <property type="match status" value="1"/>
</dbReference>
<dbReference type="SUPFAM" id="SSF48317">
    <property type="entry name" value="Acid phosphatase/Vanadium-dependent haloperoxidase"/>
    <property type="match status" value="1"/>
</dbReference>
<dbReference type="EC" id="3.6.1.27" evidence="1"/>
<dbReference type="AlphaFoldDB" id="A0A4R4ALL5"/>
<dbReference type="Pfam" id="PF01569">
    <property type="entry name" value="PAP2"/>
    <property type="match status" value="1"/>
</dbReference>
<feature type="domain" description="Phosphatidic acid phosphatase type 2/haloperoxidase" evidence="5">
    <location>
        <begin position="94"/>
        <end position="217"/>
    </location>
</feature>
<evidence type="ECO:0000313" key="7">
    <source>
        <dbReference type="Proteomes" id="UP000295247"/>
    </source>
</evidence>
<dbReference type="CDD" id="cd03396">
    <property type="entry name" value="PAP2_like_6"/>
    <property type="match status" value="1"/>
</dbReference>
<dbReference type="Gene3D" id="1.20.144.10">
    <property type="entry name" value="Phosphatidic acid phosphatase type 2/haloperoxidase"/>
    <property type="match status" value="2"/>
</dbReference>
<dbReference type="InterPro" id="IPR000326">
    <property type="entry name" value="PAP2/HPO"/>
</dbReference>
<keyword evidence="4" id="KW-0812">Transmembrane</keyword>
<keyword evidence="4" id="KW-1133">Transmembrane helix</keyword>
<feature type="transmembrane region" description="Helical" evidence="4">
    <location>
        <begin position="56"/>
        <end position="81"/>
    </location>
</feature>
<dbReference type="InterPro" id="IPR036938">
    <property type="entry name" value="PAP2/HPO_sf"/>
</dbReference>
<accession>A0A4R4ALL5</accession>
<gene>
    <name evidence="6" type="ORF">EDC29_101205</name>
</gene>
<keyword evidence="4" id="KW-0472">Membrane</keyword>
<feature type="transmembrane region" description="Helical" evidence="4">
    <location>
        <begin position="245"/>
        <end position="267"/>
    </location>
</feature>
<dbReference type="GO" id="GO:0050380">
    <property type="term" value="F:undecaprenyl-diphosphatase activity"/>
    <property type="evidence" value="ECO:0007669"/>
    <property type="project" value="UniProtKB-EC"/>
</dbReference>
<feature type="transmembrane region" description="Helical" evidence="4">
    <location>
        <begin position="171"/>
        <end position="190"/>
    </location>
</feature>
<evidence type="ECO:0000256" key="2">
    <source>
        <dbReference type="ARBA" id="ARBA00032707"/>
    </source>
</evidence>
<comment type="caution">
    <text evidence="6">The sequence shown here is derived from an EMBL/GenBank/DDBJ whole genome shotgun (WGS) entry which is preliminary data.</text>
</comment>
<feature type="transmembrane region" description="Helical" evidence="4">
    <location>
        <begin position="7"/>
        <end position="26"/>
    </location>
</feature>
<dbReference type="RefSeq" id="WP_123142694.1">
    <property type="nucleotide sequence ID" value="NZ_NRRH01000002.1"/>
</dbReference>
<feature type="transmembrane region" description="Helical" evidence="4">
    <location>
        <begin position="93"/>
        <end position="111"/>
    </location>
</feature>
<proteinExistence type="predicted"/>
<evidence type="ECO:0000313" key="6">
    <source>
        <dbReference type="EMBL" id="TCW39789.1"/>
    </source>
</evidence>
<reference evidence="6 7" key="1">
    <citation type="submission" date="2019-03" db="EMBL/GenBank/DDBJ databases">
        <title>Genomic Encyclopedia of Type Strains, Phase IV (KMG-IV): sequencing the most valuable type-strain genomes for metagenomic binning, comparative biology and taxonomic classification.</title>
        <authorList>
            <person name="Goeker M."/>
        </authorList>
    </citation>
    <scope>NUCLEOTIDE SEQUENCE [LARGE SCALE GENOMIC DNA]</scope>
    <source>
        <strain evidence="6 7">DSM 203</strain>
    </source>
</reference>
<comment type="catalytic activity">
    <reaction evidence="3">
        <text>di-trans,octa-cis-undecaprenyl diphosphate + H2O = di-trans,octa-cis-undecaprenyl phosphate + phosphate + H(+)</text>
        <dbReference type="Rhea" id="RHEA:28094"/>
        <dbReference type="ChEBI" id="CHEBI:15377"/>
        <dbReference type="ChEBI" id="CHEBI:15378"/>
        <dbReference type="ChEBI" id="CHEBI:43474"/>
        <dbReference type="ChEBI" id="CHEBI:58405"/>
        <dbReference type="ChEBI" id="CHEBI:60392"/>
        <dbReference type="EC" id="3.6.1.27"/>
    </reaction>
</comment>
<feature type="transmembrane region" description="Helical" evidence="4">
    <location>
        <begin position="202"/>
        <end position="224"/>
    </location>
</feature>
<evidence type="ECO:0000256" key="1">
    <source>
        <dbReference type="ARBA" id="ARBA00012374"/>
    </source>
</evidence>
<dbReference type="PANTHER" id="PTHR14969:SF13">
    <property type="entry name" value="AT30094P"/>
    <property type="match status" value="1"/>
</dbReference>
<sequence>MIARDLRGQLIALAVVALLGTLPFWLSDLDTRLVSLFYHPGADDPWYEAQAPLWSALYVAAPLLTGLMMLGGLLVLIAAALWPRFRRLRIHAVFVIATALLGPGLIVNGVFKEQWDRPRPHQTEAFGGTQPYLPPLQIGDYGEGKSFPSGHASVGFVLGVFFLIWRRRRPLLAWMALAGSVAFGVLLGIGRMAAGDHFPSDVIWAWVFVYGTALLLYHGVLRVPRRERAAALAPPSSSRLRHPRLTALGYALAVPVMIAVVLVATPLKRIEYERIAHDEFLPAPEVLRIEADDLDVVLFWIGERDRRAQLRLEARGFGLPWSRVESRLVARDGVLSYDVVHRGLFTERDTKLALGVVADEWRRVEVITGEGDIRRYPAPPSVTLPELRLESAHGRVVEGAPGTR</sequence>
<dbReference type="Proteomes" id="UP000295247">
    <property type="component" value="Unassembled WGS sequence"/>
</dbReference>
<name>A0A4R4ALL5_MARGR</name>
<evidence type="ECO:0000259" key="5">
    <source>
        <dbReference type="SMART" id="SM00014"/>
    </source>
</evidence>
<evidence type="ECO:0000256" key="4">
    <source>
        <dbReference type="SAM" id="Phobius"/>
    </source>
</evidence>
<dbReference type="PANTHER" id="PTHR14969">
    <property type="entry name" value="SPHINGOSINE-1-PHOSPHATE PHOSPHOHYDROLASE"/>
    <property type="match status" value="1"/>
</dbReference>
<organism evidence="6 7">
    <name type="scientific">Marichromatium gracile</name>
    <name type="common">Chromatium gracile</name>
    <dbReference type="NCBI Taxonomy" id="1048"/>
    <lineage>
        <taxon>Bacteria</taxon>
        <taxon>Pseudomonadati</taxon>
        <taxon>Pseudomonadota</taxon>
        <taxon>Gammaproteobacteria</taxon>
        <taxon>Chromatiales</taxon>
        <taxon>Chromatiaceae</taxon>
        <taxon>Marichromatium</taxon>
    </lineage>
</organism>
<dbReference type="EMBL" id="SMDC01000001">
    <property type="protein sequence ID" value="TCW39789.1"/>
    <property type="molecule type" value="Genomic_DNA"/>
</dbReference>
<feature type="transmembrane region" description="Helical" evidence="4">
    <location>
        <begin position="146"/>
        <end position="164"/>
    </location>
</feature>
<evidence type="ECO:0000256" key="3">
    <source>
        <dbReference type="ARBA" id="ARBA00047594"/>
    </source>
</evidence>